<dbReference type="SUPFAM" id="SSF56037">
    <property type="entry name" value="PheT/TilS domain"/>
    <property type="match status" value="1"/>
</dbReference>
<evidence type="ECO:0000256" key="3">
    <source>
        <dbReference type="ARBA" id="ARBA00022598"/>
    </source>
</evidence>
<dbReference type="eggNOG" id="COG0037">
    <property type="taxonomic scope" value="Bacteria"/>
</dbReference>
<dbReference type="Gene3D" id="3.40.50.620">
    <property type="entry name" value="HUPs"/>
    <property type="match status" value="1"/>
</dbReference>
<keyword evidence="4 8" id="KW-0819">tRNA processing</keyword>
<accession>S2DNV4</accession>
<proteinExistence type="inferred from homology"/>
<dbReference type="GO" id="GO:0006400">
    <property type="term" value="P:tRNA modification"/>
    <property type="evidence" value="ECO:0007669"/>
    <property type="project" value="UniProtKB-UniRule"/>
</dbReference>
<dbReference type="HAMAP" id="MF_01161">
    <property type="entry name" value="tRNA_Ile_lys_synt"/>
    <property type="match status" value="1"/>
</dbReference>
<comment type="subcellular location">
    <subcellularLocation>
        <location evidence="1 8">Cytoplasm</location>
    </subcellularLocation>
</comment>
<evidence type="ECO:0000256" key="7">
    <source>
        <dbReference type="ARBA" id="ARBA00048539"/>
    </source>
</evidence>
<dbReference type="SMART" id="SM00977">
    <property type="entry name" value="TilS_C"/>
    <property type="match status" value="1"/>
</dbReference>
<evidence type="ECO:0000256" key="6">
    <source>
        <dbReference type="ARBA" id="ARBA00022840"/>
    </source>
</evidence>
<dbReference type="OrthoDB" id="9807403at2"/>
<feature type="binding site" evidence="8">
    <location>
        <begin position="26"/>
        <end position="31"/>
    </location>
    <ligand>
        <name>ATP</name>
        <dbReference type="ChEBI" id="CHEBI:30616"/>
    </ligand>
</feature>
<dbReference type="InterPro" id="IPR012796">
    <property type="entry name" value="Lysidine-tRNA-synth_C"/>
</dbReference>
<dbReference type="GO" id="GO:0005737">
    <property type="term" value="C:cytoplasm"/>
    <property type="evidence" value="ECO:0007669"/>
    <property type="project" value="UniProtKB-SubCell"/>
</dbReference>
<dbReference type="Pfam" id="PF11734">
    <property type="entry name" value="TilS_C"/>
    <property type="match status" value="1"/>
</dbReference>
<evidence type="ECO:0000256" key="5">
    <source>
        <dbReference type="ARBA" id="ARBA00022741"/>
    </source>
</evidence>
<dbReference type="InterPro" id="IPR011063">
    <property type="entry name" value="TilS/TtcA_N"/>
</dbReference>
<comment type="domain">
    <text evidence="8">The N-terminal region contains the highly conserved SGGXDS motif, predicted to be a P-loop motif involved in ATP binding.</text>
</comment>
<dbReference type="GO" id="GO:0032267">
    <property type="term" value="F:tRNA(Ile)-lysidine synthase activity"/>
    <property type="evidence" value="ECO:0007669"/>
    <property type="project" value="UniProtKB-EC"/>
</dbReference>
<dbReference type="NCBIfam" id="TIGR02433">
    <property type="entry name" value="lysidine_TilS_C"/>
    <property type="match status" value="1"/>
</dbReference>
<evidence type="ECO:0000256" key="1">
    <source>
        <dbReference type="ARBA" id="ARBA00004496"/>
    </source>
</evidence>
<sequence length="438" mass="51071">MVERLIQHIRSKNLLDQKGKYLLALSGGLDSVSLGYLLKEADIEFEIAHVNFGLRAEESDGDAAFVEELAKKWGKINHIHKVLPDAFEVPGQSTQMIARKIRYDWFSELIRERKLDGVLVAHHFTDQIETVLLNLLRGTGIEGVYGMADKKIDVIRPLLPFQREELMAYMLDKGYSWRDDSSNEKLIYKRNFIRKIVIPALEEGYPDALRSLNDSFDRIKDTGKAFFHLFDNWQKENIINEGDAQYLALKCLGNLPGKSSMIYYWLRNYGFNISDVEDLIKAIEEGHSGKNFHSDEYFLNLDREYLILARSDFEWESQSIEKNDISMSFKFGKYDLLHVKKDFPLDKNPENAMFDEEKLRFPLKLRKWQTGDKFMPLGMQKEKKVSDFLIDLKVPLVEKKKVAVLESGGQIIWVVGYRIAEQFKCKEESKHILYFKKR</sequence>
<dbReference type="InterPro" id="IPR014729">
    <property type="entry name" value="Rossmann-like_a/b/a_fold"/>
</dbReference>
<keyword evidence="3 8" id="KW-0436">Ligase</keyword>
<keyword evidence="5 8" id="KW-0547">Nucleotide-binding</keyword>
<dbReference type="PANTHER" id="PTHR43033">
    <property type="entry name" value="TRNA(ILE)-LYSIDINE SYNTHASE-RELATED"/>
    <property type="match status" value="1"/>
</dbReference>
<keyword evidence="6 8" id="KW-0067">ATP-binding</keyword>
<protein>
    <recommendedName>
        <fullName evidence="8">tRNA(Ile)-lysidine synthase</fullName>
        <ecNumber evidence="8">6.3.4.19</ecNumber>
    </recommendedName>
    <alternativeName>
        <fullName evidence="8">tRNA(Ile)-2-lysyl-cytidine synthase</fullName>
    </alternativeName>
    <alternativeName>
        <fullName evidence="8">tRNA(Ile)-lysidine synthetase</fullName>
    </alternativeName>
</protein>
<comment type="catalytic activity">
    <reaction evidence="7 8">
        <text>cytidine(34) in tRNA(Ile2) + L-lysine + ATP = lysidine(34) in tRNA(Ile2) + AMP + diphosphate + H(+)</text>
        <dbReference type="Rhea" id="RHEA:43744"/>
        <dbReference type="Rhea" id="RHEA-COMP:10625"/>
        <dbReference type="Rhea" id="RHEA-COMP:10670"/>
        <dbReference type="ChEBI" id="CHEBI:15378"/>
        <dbReference type="ChEBI" id="CHEBI:30616"/>
        <dbReference type="ChEBI" id="CHEBI:32551"/>
        <dbReference type="ChEBI" id="CHEBI:33019"/>
        <dbReference type="ChEBI" id="CHEBI:82748"/>
        <dbReference type="ChEBI" id="CHEBI:83665"/>
        <dbReference type="ChEBI" id="CHEBI:456215"/>
        <dbReference type="EC" id="6.3.4.19"/>
    </reaction>
</comment>
<dbReference type="InterPro" id="IPR012094">
    <property type="entry name" value="tRNA_Ile_lys_synt"/>
</dbReference>
<dbReference type="CDD" id="cd01992">
    <property type="entry name" value="TilS_N"/>
    <property type="match status" value="1"/>
</dbReference>
<dbReference type="RefSeq" id="WP_009035243.1">
    <property type="nucleotide sequence ID" value="NZ_ALWO02000002.1"/>
</dbReference>
<dbReference type="InterPro" id="IPR012795">
    <property type="entry name" value="tRNA_Ile_lys_synt_N"/>
</dbReference>
<comment type="caution">
    <text evidence="10">The sequence shown here is derived from an EMBL/GenBank/DDBJ whole genome shotgun (WGS) entry which is preliminary data.</text>
</comment>
<gene>
    <name evidence="8" type="primary">tilS</name>
    <name evidence="10" type="ORF">A33Q_0071</name>
</gene>
<dbReference type="EMBL" id="ALWO02000002">
    <property type="protein sequence ID" value="EPA00598.1"/>
    <property type="molecule type" value="Genomic_DNA"/>
</dbReference>
<dbReference type="Pfam" id="PF01171">
    <property type="entry name" value="ATP_bind_3"/>
    <property type="match status" value="1"/>
</dbReference>
<evidence type="ECO:0000256" key="8">
    <source>
        <dbReference type="HAMAP-Rule" id="MF_01161"/>
    </source>
</evidence>
<evidence type="ECO:0000256" key="4">
    <source>
        <dbReference type="ARBA" id="ARBA00022694"/>
    </source>
</evidence>
<name>S2DNV4_INDAL</name>
<comment type="function">
    <text evidence="8">Ligates lysine onto the cytidine present at position 34 of the AUA codon-specific tRNA(Ile) that contains the anticodon CAU, in an ATP-dependent manner. Cytidine is converted to lysidine, thus changing the amino acid specificity of the tRNA from methionine to isoleucine.</text>
</comment>
<comment type="similarity">
    <text evidence="8">Belongs to the tRNA(Ile)-lysidine synthase family.</text>
</comment>
<reference evidence="10 11" key="1">
    <citation type="journal article" date="2013" name="Genome Announc.">
        <title>Draft Genome Sequence of Indibacter alkaliphilus Strain LW1T, Isolated from Lonar Lake, a Haloalkaline Lake in the Buldana District of Maharashtra, India.</title>
        <authorList>
            <person name="Singh A."/>
            <person name="Kumar Jangir P."/>
            <person name="Sharma R."/>
            <person name="Singh A."/>
            <person name="Kumar Pinnaka A."/>
            <person name="Shivaji S."/>
        </authorList>
    </citation>
    <scope>NUCLEOTIDE SEQUENCE [LARGE SCALE GENOMIC DNA]</scope>
    <source>
        <strain evidence="11">CCUG 57479 / KCTC 22604 / LW1</strain>
    </source>
</reference>
<dbReference type="NCBIfam" id="TIGR02432">
    <property type="entry name" value="lysidine_TilS_N"/>
    <property type="match status" value="1"/>
</dbReference>
<dbReference type="SUPFAM" id="SSF52402">
    <property type="entry name" value="Adenine nucleotide alpha hydrolases-like"/>
    <property type="match status" value="1"/>
</dbReference>
<organism evidence="10 11">
    <name type="scientific">Indibacter alkaliphilus (strain CCUG 57479 / KCTC 22604 / LW1)</name>
    <dbReference type="NCBI Taxonomy" id="1189612"/>
    <lineage>
        <taxon>Bacteria</taxon>
        <taxon>Pseudomonadati</taxon>
        <taxon>Bacteroidota</taxon>
        <taxon>Cytophagia</taxon>
        <taxon>Cytophagales</taxon>
        <taxon>Cyclobacteriaceae</taxon>
    </lineage>
</organism>
<evidence type="ECO:0000259" key="9">
    <source>
        <dbReference type="SMART" id="SM00977"/>
    </source>
</evidence>
<evidence type="ECO:0000256" key="2">
    <source>
        <dbReference type="ARBA" id="ARBA00022490"/>
    </source>
</evidence>
<dbReference type="STRING" id="1189612.A33Q_0071"/>
<feature type="domain" description="Lysidine-tRNA(Ile) synthetase C-terminal" evidence="9">
    <location>
        <begin position="363"/>
        <end position="435"/>
    </location>
</feature>
<dbReference type="EC" id="6.3.4.19" evidence="8"/>
<dbReference type="GO" id="GO:0005524">
    <property type="term" value="F:ATP binding"/>
    <property type="evidence" value="ECO:0007669"/>
    <property type="project" value="UniProtKB-UniRule"/>
</dbReference>
<evidence type="ECO:0000313" key="10">
    <source>
        <dbReference type="EMBL" id="EPA00598.1"/>
    </source>
</evidence>
<dbReference type="AlphaFoldDB" id="S2DNV4"/>
<evidence type="ECO:0000313" key="11">
    <source>
        <dbReference type="Proteomes" id="UP000006073"/>
    </source>
</evidence>
<keyword evidence="2 8" id="KW-0963">Cytoplasm</keyword>
<keyword evidence="11" id="KW-1185">Reference proteome</keyword>
<dbReference type="PANTHER" id="PTHR43033:SF1">
    <property type="entry name" value="TRNA(ILE)-LYSIDINE SYNTHASE-RELATED"/>
    <property type="match status" value="1"/>
</dbReference>
<dbReference type="Proteomes" id="UP000006073">
    <property type="component" value="Unassembled WGS sequence"/>
</dbReference>